<proteinExistence type="predicted"/>
<dbReference type="AlphaFoldDB" id="A0A1B2DQX6"/>
<sequence>MENNIIESTLKELLSVVKIINERVGTLEEGQQALTESHQVLVSGQQSLAESHQALAESHQTLAESHQALADSQREGFRKVNEQLERMELKLEATFEQTARITEVVSSVIVYRLDAHRNMIAKVEEEIEILKSRHKS</sequence>
<keyword evidence="1" id="KW-0175">Coiled coil</keyword>
<reference evidence="2" key="1">
    <citation type="submission" date="2016-08" db="EMBL/GenBank/DDBJ databases">
        <title>Complete Genome Seqeunce of Paenibacillus sp. BIHB 4019 from tea rhizoplane.</title>
        <authorList>
            <person name="Thakur R."/>
            <person name="Swarnkar M.K."/>
            <person name="Gulati A."/>
        </authorList>
    </citation>
    <scope>NUCLEOTIDE SEQUENCE [LARGE SCALE GENOMIC DNA]</scope>
    <source>
        <strain evidence="2">BIHB4019</strain>
    </source>
</reference>
<dbReference type="RefSeq" id="WP_099521067.1">
    <property type="nucleotide sequence ID" value="NZ_CP016808.1"/>
</dbReference>
<evidence type="ECO:0000256" key="1">
    <source>
        <dbReference type="SAM" id="Coils"/>
    </source>
</evidence>
<dbReference type="EMBL" id="CP016808">
    <property type="protein sequence ID" value="ANY70133.1"/>
    <property type="molecule type" value="Genomic_DNA"/>
</dbReference>
<name>A0A1B2DQX6_9BACL</name>
<protein>
    <submittedName>
        <fullName evidence="2">Uncharacterized protein</fullName>
    </submittedName>
</protein>
<evidence type="ECO:0000313" key="2">
    <source>
        <dbReference type="EMBL" id="ANY70133.1"/>
    </source>
</evidence>
<organism evidence="2">
    <name type="scientific">Paenibacillus sp. BIHB 4019</name>
    <dbReference type="NCBI Taxonomy" id="1870819"/>
    <lineage>
        <taxon>Bacteria</taxon>
        <taxon>Bacillati</taxon>
        <taxon>Bacillota</taxon>
        <taxon>Bacilli</taxon>
        <taxon>Bacillales</taxon>
        <taxon>Paenibacillaceae</taxon>
        <taxon>Paenibacillus</taxon>
    </lineage>
</organism>
<accession>A0A1B2DQX6</accession>
<feature type="coiled-coil region" evidence="1">
    <location>
        <begin position="77"/>
        <end position="133"/>
    </location>
</feature>
<gene>
    <name evidence="2" type="ORF">BBD42_29260</name>
</gene>